<gene>
    <name evidence="1" type="ORF">BJ138DRAFT_986109</name>
</gene>
<protein>
    <submittedName>
        <fullName evidence="1">Uncharacterized protein</fullName>
    </submittedName>
</protein>
<reference evidence="1" key="1">
    <citation type="journal article" date="2021" name="New Phytol.">
        <title>Evolutionary innovations through gain and loss of genes in the ectomycorrhizal Boletales.</title>
        <authorList>
            <person name="Wu G."/>
            <person name="Miyauchi S."/>
            <person name="Morin E."/>
            <person name="Kuo A."/>
            <person name="Drula E."/>
            <person name="Varga T."/>
            <person name="Kohler A."/>
            <person name="Feng B."/>
            <person name="Cao Y."/>
            <person name="Lipzen A."/>
            <person name="Daum C."/>
            <person name="Hundley H."/>
            <person name="Pangilinan J."/>
            <person name="Johnson J."/>
            <person name="Barry K."/>
            <person name="LaButti K."/>
            <person name="Ng V."/>
            <person name="Ahrendt S."/>
            <person name="Min B."/>
            <person name="Choi I.G."/>
            <person name="Park H."/>
            <person name="Plett J.M."/>
            <person name="Magnuson J."/>
            <person name="Spatafora J.W."/>
            <person name="Nagy L.G."/>
            <person name="Henrissat B."/>
            <person name="Grigoriev I.V."/>
            <person name="Yang Z.L."/>
            <person name="Xu J."/>
            <person name="Martin F.M."/>
        </authorList>
    </citation>
    <scope>NUCLEOTIDE SEQUENCE</scope>
    <source>
        <strain evidence="1">ATCC 28755</strain>
    </source>
</reference>
<organism evidence="1 2">
    <name type="scientific">Hygrophoropsis aurantiaca</name>
    <dbReference type="NCBI Taxonomy" id="72124"/>
    <lineage>
        <taxon>Eukaryota</taxon>
        <taxon>Fungi</taxon>
        <taxon>Dikarya</taxon>
        <taxon>Basidiomycota</taxon>
        <taxon>Agaricomycotina</taxon>
        <taxon>Agaricomycetes</taxon>
        <taxon>Agaricomycetidae</taxon>
        <taxon>Boletales</taxon>
        <taxon>Coniophorineae</taxon>
        <taxon>Hygrophoropsidaceae</taxon>
        <taxon>Hygrophoropsis</taxon>
    </lineage>
</organism>
<dbReference type="EMBL" id="MU267596">
    <property type="protein sequence ID" value="KAH7915775.1"/>
    <property type="molecule type" value="Genomic_DNA"/>
</dbReference>
<proteinExistence type="predicted"/>
<evidence type="ECO:0000313" key="2">
    <source>
        <dbReference type="Proteomes" id="UP000790377"/>
    </source>
</evidence>
<name>A0ACB8AR15_9AGAM</name>
<keyword evidence="2" id="KW-1185">Reference proteome</keyword>
<evidence type="ECO:0000313" key="1">
    <source>
        <dbReference type="EMBL" id="KAH7915775.1"/>
    </source>
</evidence>
<dbReference type="Proteomes" id="UP000790377">
    <property type="component" value="Unassembled WGS sequence"/>
</dbReference>
<feature type="non-terminal residue" evidence="1">
    <location>
        <position position="1"/>
    </location>
</feature>
<sequence length="92" mass="10613">CVTGMTIRHVGERFQRSNGTISTYFKQMTVLFSSPPFYTRHVEFPTGEIIPREILRNPKFWPFFCNAIGAIDGSHIPIAPPSQIRANYRNRK</sequence>
<comment type="caution">
    <text evidence="1">The sequence shown here is derived from an EMBL/GenBank/DDBJ whole genome shotgun (WGS) entry which is preliminary data.</text>
</comment>
<feature type="non-terminal residue" evidence="1">
    <location>
        <position position="92"/>
    </location>
</feature>
<accession>A0ACB8AR15</accession>